<name>A0ABU1FLL7_9MICO</name>
<proteinExistence type="predicted"/>
<dbReference type="RefSeq" id="WP_067948657.1">
    <property type="nucleotide sequence ID" value="NZ_BAABBS010000001.1"/>
</dbReference>
<dbReference type="Proteomes" id="UP001260072">
    <property type="component" value="Unassembled WGS sequence"/>
</dbReference>
<comment type="caution">
    <text evidence="1">The sequence shown here is derived from an EMBL/GenBank/DDBJ whole genome shotgun (WGS) entry which is preliminary data.</text>
</comment>
<protein>
    <submittedName>
        <fullName evidence="1">Uncharacterized protein</fullName>
    </submittedName>
</protein>
<evidence type="ECO:0000313" key="1">
    <source>
        <dbReference type="EMBL" id="MDR5692376.1"/>
    </source>
</evidence>
<gene>
    <name evidence="1" type="ORF">RH861_09925</name>
</gene>
<accession>A0ABU1FLL7</accession>
<reference evidence="2" key="1">
    <citation type="submission" date="2023-07" db="EMBL/GenBank/DDBJ databases">
        <title>Description of three actinobacteria isolated from air of manufacturing shop in a pharmaceutical factory.</title>
        <authorList>
            <person name="Zhang D.-F."/>
        </authorList>
    </citation>
    <scope>NUCLEOTIDE SEQUENCE [LARGE SCALE GENOMIC DNA]</scope>
    <source>
        <strain evidence="2">CCTCC AB 2011122</strain>
    </source>
</reference>
<sequence length="84" mass="9676">MTMTTHHGTTARPVVEVVPLTPTTWRVCDSRRDGETKRIVGYITTAQDGFEMLWMRPRPGVMYRYDTFDDAVDATATRLRLLRS</sequence>
<evidence type="ECO:0000313" key="2">
    <source>
        <dbReference type="Proteomes" id="UP001260072"/>
    </source>
</evidence>
<organism evidence="1 2">
    <name type="scientific">Agromyces indicus</name>
    <dbReference type="NCBI Taxonomy" id="758919"/>
    <lineage>
        <taxon>Bacteria</taxon>
        <taxon>Bacillati</taxon>
        <taxon>Actinomycetota</taxon>
        <taxon>Actinomycetes</taxon>
        <taxon>Micrococcales</taxon>
        <taxon>Microbacteriaceae</taxon>
        <taxon>Agromyces</taxon>
    </lineage>
</organism>
<keyword evidence="2" id="KW-1185">Reference proteome</keyword>
<dbReference type="EMBL" id="JAVKGS010000003">
    <property type="protein sequence ID" value="MDR5692376.1"/>
    <property type="molecule type" value="Genomic_DNA"/>
</dbReference>